<dbReference type="Proteomes" id="UP001314170">
    <property type="component" value="Unassembled WGS sequence"/>
</dbReference>
<proteinExistence type="predicted"/>
<keyword evidence="2" id="KW-1185">Reference proteome</keyword>
<sequence>MIKDDMQKQVKPMEKWIKKVGQKFSWSRNNFSDMRVIAPENNRTVQPEGKQPVKENAEEFCREKNTYPKPMTQGFQFNKAYVTGTLLNLGIKEEPRIVTTEIDVIMGKSFKANYQTAKQYRLKLASGTLSEDNIGRNSILGAFQNYLTL</sequence>
<gene>
    <name evidence="1" type="ORF">DCAF_LOCUS26154</name>
</gene>
<reference evidence="1 2" key="1">
    <citation type="submission" date="2024-01" db="EMBL/GenBank/DDBJ databases">
        <authorList>
            <person name="Waweru B."/>
        </authorList>
    </citation>
    <scope>NUCLEOTIDE SEQUENCE [LARGE SCALE GENOMIC DNA]</scope>
</reference>
<evidence type="ECO:0000313" key="1">
    <source>
        <dbReference type="EMBL" id="CAK7355891.1"/>
    </source>
</evidence>
<organism evidence="1 2">
    <name type="scientific">Dovyalis caffra</name>
    <dbReference type="NCBI Taxonomy" id="77055"/>
    <lineage>
        <taxon>Eukaryota</taxon>
        <taxon>Viridiplantae</taxon>
        <taxon>Streptophyta</taxon>
        <taxon>Embryophyta</taxon>
        <taxon>Tracheophyta</taxon>
        <taxon>Spermatophyta</taxon>
        <taxon>Magnoliopsida</taxon>
        <taxon>eudicotyledons</taxon>
        <taxon>Gunneridae</taxon>
        <taxon>Pentapetalae</taxon>
        <taxon>rosids</taxon>
        <taxon>fabids</taxon>
        <taxon>Malpighiales</taxon>
        <taxon>Salicaceae</taxon>
        <taxon>Flacourtieae</taxon>
        <taxon>Dovyalis</taxon>
    </lineage>
</organism>
<dbReference type="AlphaFoldDB" id="A0AAV1ST16"/>
<name>A0AAV1ST16_9ROSI</name>
<accession>A0AAV1ST16</accession>
<protein>
    <submittedName>
        <fullName evidence="1">Uncharacterized protein</fullName>
    </submittedName>
</protein>
<comment type="caution">
    <text evidence="1">The sequence shown here is derived from an EMBL/GenBank/DDBJ whole genome shotgun (WGS) entry which is preliminary data.</text>
</comment>
<dbReference type="EMBL" id="CAWUPB010001197">
    <property type="protein sequence ID" value="CAK7355891.1"/>
    <property type="molecule type" value="Genomic_DNA"/>
</dbReference>
<evidence type="ECO:0000313" key="2">
    <source>
        <dbReference type="Proteomes" id="UP001314170"/>
    </source>
</evidence>